<evidence type="ECO:0000259" key="1">
    <source>
        <dbReference type="Pfam" id="PF00561"/>
    </source>
</evidence>
<dbReference type="InterPro" id="IPR029058">
    <property type="entry name" value="AB_hydrolase_fold"/>
</dbReference>
<dbReference type="AlphaFoldDB" id="A0A9X3NGJ7"/>
<proteinExistence type="predicted"/>
<sequence length="309" mass="33054">MLLHRARGADEPLFEPSRTIELHGQTVSYVEAGSGPVLVLLHGITSSSRTWGAVLPLLAEQHTVIAPDLLGHGASGKPRGDYSLGAYASSIRDLLIALGHERATVLGHSLGGGVALQFAYQFPERLERLILVSSGGLGREVSILLRAATLPGAEYVLPVISGRPVREATTTALRALGKLGIRPNADGVGIGEGFGSLGDVEARRAFLHTARSIIEPSGQRVSAADRLYLAAWLPTLIVWGERDRMIPVAHGRAAAAAMPESRLEVFEEAGHFPFNDDPGRFASVVSDFMATTEAPPFDAERLRELLRPR</sequence>
<dbReference type="InterPro" id="IPR000073">
    <property type="entry name" value="AB_hydrolase_1"/>
</dbReference>
<dbReference type="GO" id="GO:0016787">
    <property type="term" value="F:hydrolase activity"/>
    <property type="evidence" value="ECO:0007669"/>
    <property type="project" value="UniProtKB-KW"/>
</dbReference>
<name>A0A9X3NGJ7_9ACTN</name>
<comment type="caution">
    <text evidence="2">The sequence shown here is derived from an EMBL/GenBank/DDBJ whole genome shotgun (WGS) entry which is preliminary data.</text>
</comment>
<dbReference type="PRINTS" id="PR00111">
    <property type="entry name" value="ABHYDROLASE"/>
</dbReference>
<dbReference type="PRINTS" id="PR00412">
    <property type="entry name" value="EPOXHYDRLASE"/>
</dbReference>
<dbReference type="Gene3D" id="3.40.50.1820">
    <property type="entry name" value="alpha/beta hydrolase"/>
    <property type="match status" value="1"/>
</dbReference>
<dbReference type="PANTHER" id="PTHR43798">
    <property type="entry name" value="MONOACYLGLYCEROL LIPASE"/>
    <property type="match status" value="1"/>
</dbReference>
<dbReference type="PANTHER" id="PTHR43798:SF33">
    <property type="entry name" value="HYDROLASE, PUTATIVE (AFU_ORTHOLOGUE AFUA_2G14860)-RELATED"/>
    <property type="match status" value="1"/>
</dbReference>
<dbReference type="Pfam" id="PF00561">
    <property type="entry name" value="Abhydrolase_1"/>
    <property type="match status" value="1"/>
</dbReference>
<dbReference type="RefSeq" id="WP_270028058.1">
    <property type="nucleotide sequence ID" value="NZ_JAPDDP010000058.1"/>
</dbReference>
<dbReference type="EMBL" id="JAPDDP010000058">
    <property type="protein sequence ID" value="MDA0183656.1"/>
    <property type="molecule type" value="Genomic_DNA"/>
</dbReference>
<reference evidence="2" key="1">
    <citation type="submission" date="2022-10" db="EMBL/GenBank/DDBJ databases">
        <title>The WGS of Solirubrobacter phytolaccae KCTC 29190.</title>
        <authorList>
            <person name="Jiang Z."/>
        </authorList>
    </citation>
    <scope>NUCLEOTIDE SEQUENCE</scope>
    <source>
        <strain evidence="2">KCTC 29190</strain>
    </source>
</reference>
<evidence type="ECO:0000313" key="2">
    <source>
        <dbReference type="EMBL" id="MDA0183656.1"/>
    </source>
</evidence>
<dbReference type="SUPFAM" id="SSF53474">
    <property type="entry name" value="alpha/beta-Hydrolases"/>
    <property type="match status" value="1"/>
</dbReference>
<accession>A0A9X3NGJ7</accession>
<feature type="domain" description="AB hydrolase-1" evidence="1">
    <location>
        <begin position="36"/>
        <end position="277"/>
    </location>
</feature>
<dbReference type="Proteomes" id="UP001147653">
    <property type="component" value="Unassembled WGS sequence"/>
</dbReference>
<protein>
    <submittedName>
        <fullName evidence="2">Alpha/beta fold hydrolase</fullName>
    </submittedName>
</protein>
<evidence type="ECO:0000313" key="3">
    <source>
        <dbReference type="Proteomes" id="UP001147653"/>
    </source>
</evidence>
<organism evidence="2 3">
    <name type="scientific">Solirubrobacter phytolaccae</name>
    <dbReference type="NCBI Taxonomy" id="1404360"/>
    <lineage>
        <taxon>Bacteria</taxon>
        <taxon>Bacillati</taxon>
        <taxon>Actinomycetota</taxon>
        <taxon>Thermoleophilia</taxon>
        <taxon>Solirubrobacterales</taxon>
        <taxon>Solirubrobacteraceae</taxon>
        <taxon>Solirubrobacter</taxon>
    </lineage>
</organism>
<dbReference type="InterPro" id="IPR050266">
    <property type="entry name" value="AB_hydrolase_sf"/>
</dbReference>
<dbReference type="InterPro" id="IPR000639">
    <property type="entry name" value="Epox_hydrolase-like"/>
</dbReference>
<gene>
    <name evidence="2" type="ORF">OJ997_25330</name>
</gene>
<keyword evidence="2" id="KW-0378">Hydrolase</keyword>
<keyword evidence="3" id="KW-1185">Reference proteome</keyword>
<dbReference type="GO" id="GO:0016020">
    <property type="term" value="C:membrane"/>
    <property type="evidence" value="ECO:0007669"/>
    <property type="project" value="TreeGrafter"/>
</dbReference>